<evidence type="ECO:0000313" key="6">
    <source>
        <dbReference type="Proteomes" id="UP000032748"/>
    </source>
</evidence>
<dbReference type="GO" id="GO:0005829">
    <property type="term" value="C:cytosol"/>
    <property type="evidence" value="ECO:0007669"/>
    <property type="project" value="TreeGrafter"/>
</dbReference>
<evidence type="ECO:0000256" key="2">
    <source>
        <dbReference type="ARBA" id="ARBA00022679"/>
    </source>
</evidence>
<proteinExistence type="inferred from homology"/>
<dbReference type="PANTHER" id="PTHR37419:SF8">
    <property type="entry name" value="TOXIN YJJJ"/>
    <property type="match status" value="1"/>
</dbReference>
<comment type="similarity">
    <text evidence="1">Belongs to the HipA Ser/Thr kinase family.</text>
</comment>
<dbReference type="PATRIC" id="fig|587753.10.peg.61"/>
<keyword evidence="3" id="KW-0418">Kinase</keyword>
<dbReference type="Proteomes" id="UP000032748">
    <property type="component" value="Chromosome"/>
</dbReference>
<accession>A0A0D5XRQ3</accession>
<gene>
    <name evidence="5" type="ORF">PCL1606_00630</name>
</gene>
<dbReference type="InterPro" id="IPR052028">
    <property type="entry name" value="HipA_Ser/Thr_kinase"/>
</dbReference>
<dbReference type="PIRSF" id="PIRSF028135">
    <property type="entry name" value="UCP028135_HipA-like"/>
    <property type="match status" value="1"/>
</dbReference>
<sequence length="441" mass="48919">MFHLTLQLYCAGAWADAMTLSFDKPEDGFASPCSFGYVPQYLVDNLEAVGSPLARSVSAQIPLGWEPWREDRAPAFLYYLAPTAEAGRLLLDQIGHERPEGVGADLFLLARSTAAPIGNLRIKESLPGLRRRPALGFSREQVIVLDNRVLEYVHEQSVAFGGTASIAGQAPKLLLTENSEGLLYPDALLDDASAARHWWVKFPRNPASPNDGDILRSEFHYYRALQRLGIDTLPAEGLALAEGHKPSLWMQRFDRRVTAAGVERLALESIYSVAGLVGHGQGMRHTEVLGVLAELWRAAGQESAIPELVADYLRRDLLNKILGNSDNHGRNISIIRTDSAIQLAPIYDLAPMVMDDEGITRTLKWPGRMEVAGDVDWRLVCASLKPLLDPEAALLRLREDAEHLRALPDLLSASGLPEVTLNHPRIHLRHLDRRLQEWGLR</sequence>
<organism evidence="5 6">
    <name type="scientific">Pseudomonas chlororaphis</name>
    <dbReference type="NCBI Taxonomy" id="587753"/>
    <lineage>
        <taxon>Bacteria</taxon>
        <taxon>Pseudomonadati</taxon>
        <taxon>Pseudomonadota</taxon>
        <taxon>Gammaproteobacteria</taxon>
        <taxon>Pseudomonadales</taxon>
        <taxon>Pseudomonadaceae</taxon>
        <taxon>Pseudomonas</taxon>
    </lineage>
</organism>
<feature type="domain" description="HipA-like C-terminal" evidence="4">
    <location>
        <begin position="165"/>
        <end position="372"/>
    </location>
</feature>
<evidence type="ECO:0000259" key="4">
    <source>
        <dbReference type="Pfam" id="PF07804"/>
    </source>
</evidence>
<evidence type="ECO:0000256" key="3">
    <source>
        <dbReference type="ARBA" id="ARBA00022777"/>
    </source>
</evidence>
<dbReference type="InterPro" id="IPR012893">
    <property type="entry name" value="HipA-like_C"/>
</dbReference>
<dbReference type="EMBL" id="CP011110">
    <property type="protein sequence ID" value="AKA21520.1"/>
    <property type="molecule type" value="Genomic_DNA"/>
</dbReference>
<dbReference type="KEGG" id="pcz:PCL1606_00630"/>
<keyword evidence="2" id="KW-0808">Transferase</keyword>
<evidence type="ECO:0000256" key="1">
    <source>
        <dbReference type="ARBA" id="ARBA00010164"/>
    </source>
</evidence>
<dbReference type="PANTHER" id="PTHR37419">
    <property type="entry name" value="SERINE/THREONINE-PROTEIN KINASE TOXIN HIPA"/>
    <property type="match status" value="1"/>
</dbReference>
<evidence type="ECO:0000313" key="5">
    <source>
        <dbReference type="EMBL" id="AKA21520.1"/>
    </source>
</evidence>
<dbReference type="Pfam" id="PF07804">
    <property type="entry name" value="HipA_C"/>
    <property type="match status" value="1"/>
</dbReference>
<name>A0A0D5XRQ3_9PSED</name>
<dbReference type="GO" id="GO:0004674">
    <property type="term" value="F:protein serine/threonine kinase activity"/>
    <property type="evidence" value="ECO:0007669"/>
    <property type="project" value="TreeGrafter"/>
</dbReference>
<protein>
    <submittedName>
        <fullName evidence="5">Toxin HipA</fullName>
    </submittedName>
</protein>
<reference evidence="5 6" key="1">
    <citation type="journal article" date="2015" name="Mol. Plant Microbe Interact.">
        <title>Comparative Genomic Analysis of Pseudomonas chlororaphis PCL1606 Reveals New Insight into Antifungal Compounds Involved in Biocontrol.</title>
        <authorList>
            <person name="Calderon C.E."/>
            <person name="Ramos C."/>
            <person name="de Vicente A."/>
            <person name="Cazorla F.M."/>
        </authorList>
    </citation>
    <scope>NUCLEOTIDE SEQUENCE [LARGE SCALE GENOMIC DNA]</scope>
    <source>
        <strain evidence="5 6">PCL1606</strain>
    </source>
</reference>
<dbReference type="InterPro" id="IPR016869">
    <property type="entry name" value="UCP028135_HipA-like"/>
</dbReference>
<dbReference type="AlphaFoldDB" id="A0A0D5XRQ3"/>